<protein>
    <submittedName>
        <fullName evidence="1">Uncharacterized protein</fullName>
    </submittedName>
</protein>
<dbReference type="EMBL" id="CP133620">
    <property type="protein sequence ID" value="WMV46268.1"/>
    <property type="molecule type" value="Genomic_DNA"/>
</dbReference>
<gene>
    <name evidence="1" type="ORF">MTR67_039653</name>
</gene>
<dbReference type="PANTHER" id="PTHR48435:SF1">
    <property type="entry name" value="POLYPROTEIN"/>
    <property type="match status" value="1"/>
</dbReference>
<evidence type="ECO:0000313" key="1">
    <source>
        <dbReference type="EMBL" id="WMV46268.1"/>
    </source>
</evidence>
<organism evidence="1 2">
    <name type="scientific">Solanum verrucosum</name>
    <dbReference type="NCBI Taxonomy" id="315347"/>
    <lineage>
        <taxon>Eukaryota</taxon>
        <taxon>Viridiplantae</taxon>
        <taxon>Streptophyta</taxon>
        <taxon>Embryophyta</taxon>
        <taxon>Tracheophyta</taxon>
        <taxon>Spermatophyta</taxon>
        <taxon>Magnoliopsida</taxon>
        <taxon>eudicotyledons</taxon>
        <taxon>Gunneridae</taxon>
        <taxon>Pentapetalae</taxon>
        <taxon>asterids</taxon>
        <taxon>lamiids</taxon>
        <taxon>Solanales</taxon>
        <taxon>Solanaceae</taxon>
        <taxon>Solanoideae</taxon>
        <taxon>Solaneae</taxon>
        <taxon>Solanum</taxon>
    </lineage>
</organism>
<keyword evidence="2" id="KW-1185">Reference proteome</keyword>
<name>A0AAF0UH94_SOLVR</name>
<dbReference type="AlphaFoldDB" id="A0AAF0UH94"/>
<proteinExistence type="predicted"/>
<dbReference type="PANTHER" id="PTHR48435">
    <property type="entry name" value="POLYPROTEIN"/>
    <property type="match status" value="1"/>
</dbReference>
<dbReference type="Proteomes" id="UP001234989">
    <property type="component" value="Chromosome 9"/>
</dbReference>
<evidence type="ECO:0000313" key="2">
    <source>
        <dbReference type="Proteomes" id="UP001234989"/>
    </source>
</evidence>
<accession>A0AAF0UH94</accession>
<reference evidence="1" key="1">
    <citation type="submission" date="2023-08" db="EMBL/GenBank/DDBJ databases">
        <title>A de novo genome assembly of Solanum verrucosum Schlechtendal, a Mexican diploid species geographically isolated from the other diploid A-genome species in potato relatives.</title>
        <authorList>
            <person name="Hosaka K."/>
        </authorList>
    </citation>
    <scope>NUCLEOTIDE SEQUENCE</scope>
    <source>
        <tissue evidence="1">Young leaves</tissue>
    </source>
</reference>
<feature type="non-terminal residue" evidence="1">
    <location>
        <position position="1"/>
    </location>
</feature>
<sequence length="232" mass="26897">QHVVARISLLDTRYYEYQHANLGTSEITPNAATVFFMIFPNFNMSLHDPYLTEVLKIQVQILGAPKTRDAIQATLHYNLAWRVQNYDRDLSLLGGQNSLFLNIDATNGTTQCTQIPSKILRKELVNDLPNAWVTKYEKLRVHPQHLFFDEPNLTIPKNDILSHSPHKRPNQIVLTIHMQQSQIDIPKDKDPYIISWFLSGFKCEHDLIRQFDQDGRGVQWFTFPFTGILHVT</sequence>
<dbReference type="InterPro" id="IPR053098">
    <property type="entry name" value="Petuviruses_polyprotein"/>
</dbReference>